<accession>A0A6J5S0I5</accession>
<proteinExistence type="predicted"/>
<organism evidence="1">
    <name type="scientific">uncultured Caudovirales phage</name>
    <dbReference type="NCBI Taxonomy" id="2100421"/>
    <lineage>
        <taxon>Viruses</taxon>
        <taxon>Duplodnaviria</taxon>
        <taxon>Heunggongvirae</taxon>
        <taxon>Uroviricota</taxon>
        <taxon>Caudoviricetes</taxon>
        <taxon>Peduoviridae</taxon>
        <taxon>Maltschvirus</taxon>
        <taxon>Maltschvirus maltsch</taxon>
    </lineage>
</organism>
<gene>
    <name evidence="1" type="ORF">UFOVP1382_49</name>
</gene>
<dbReference type="EMBL" id="LR797331">
    <property type="protein sequence ID" value="CAB4203433.1"/>
    <property type="molecule type" value="Genomic_DNA"/>
</dbReference>
<reference evidence="1" key="1">
    <citation type="submission" date="2020-05" db="EMBL/GenBank/DDBJ databases">
        <authorList>
            <person name="Chiriac C."/>
            <person name="Salcher M."/>
            <person name="Ghai R."/>
            <person name="Kavagutti S V."/>
        </authorList>
    </citation>
    <scope>NUCLEOTIDE SEQUENCE</scope>
</reference>
<sequence length="116" mass="12737">MRDLITTLQESGLDDEVTLEDFYRDARNAFLSRLAASMAERLTSASGVRFATVKAGSGSAQIRSKQFWVNIDLDTMVIKDDVSGKTLGKQYSGQIKHMASLAASDFAAFIKPLSRE</sequence>
<protein>
    <submittedName>
        <fullName evidence="1">Uncharacterized protein</fullName>
    </submittedName>
</protein>
<name>A0A6J5S0I5_9CAUD</name>
<evidence type="ECO:0000313" key="1">
    <source>
        <dbReference type="EMBL" id="CAB4203433.1"/>
    </source>
</evidence>